<feature type="transmembrane region" description="Helical" evidence="1">
    <location>
        <begin position="20"/>
        <end position="43"/>
    </location>
</feature>
<reference evidence="3 4" key="1">
    <citation type="submission" date="2019-03" db="EMBL/GenBank/DDBJ databases">
        <title>Genomic Encyclopedia of Type Strains, Phase III (KMG-III): the genomes of soil and plant-associated and newly described type strains.</title>
        <authorList>
            <person name="Whitman W."/>
        </authorList>
    </citation>
    <scope>NUCLEOTIDE SEQUENCE [LARGE SCALE GENOMIC DNA]</scope>
    <source>
        <strain evidence="3 4">CGMCC 1.7002</strain>
    </source>
</reference>
<dbReference type="GO" id="GO:0006508">
    <property type="term" value="P:proteolysis"/>
    <property type="evidence" value="ECO:0007669"/>
    <property type="project" value="UniProtKB-KW"/>
</dbReference>
<keyword evidence="1" id="KW-0812">Transmembrane</keyword>
<accession>A0A4R6VK67</accession>
<dbReference type="AlphaFoldDB" id="A0A4R6VK67"/>
<feature type="transmembrane region" description="Helical" evidence="1">
    <location>
        <begin position="49"/>
        <end position="70"/>
    </location>
</feature>
<gene>
    <name evidence="3" type="ORF">ATL17_2050</name>
</gene>
<dbReference type="GO" id="GO:0080120">
    <property type="term" value="P:CAAX-box protein maturation"/>
    <property type="evidence" value="ECO:0007669"/>
    <property type="project" value="UniProtKB-ARBA"/>
</dbReference>
<keyword evidence="3" id="KW-0645">Protease</keyword>
<sequence>MSNLQFEWQSVRQFNGLQLFAAFAIPSAIAFAGFHVILPAIYASDVPAIVAWPTIASIMLLGFAGAAVFLMKREADVLGISLKARMCLKPLSLKQWGFAIGLLLIGVAAAAGLGSASQFWSNATGLNAPDYFPFFLDPSIDPMSTSSSKMTPDFYLKGAYWLIGLMLITLGLNILVEELYFRAWLLPKMQFLGGASWVVNGFGFAFYHTFQLWLLPQILPLSLFMAFVVYKTRSIWPAFAIHLVVNSLTVAAMILLIVA</sequence>
<dbReference type="Proteomes" id="UP000295391">
    <property type="component" value="Unassembled WGS sequence"/>
</dbReference>
<organism evidence="3 4">
    <name type="scientific">Maritalea mobilis</name>
    <dbReference type="NCBI Taxonomy" id="483324"/>
    <lineage>
        <taxon>Bacteria</taxon>
        <taxon>Pseudomonadati</taxon>
        <taxon>Pseudomonadota</taxon>
        <taxon>Alphaproteobacteria</taxon>
        <taxon>Hyphomicrobiales</taxon>
        <taxon>Devosiaceae</taxon>
        <taxon>Maritalea</taxon>
    </lineage>
</organism>
<keyword evidence="4" id="KW-1185">Reference proteome</keyword>
<dbReference type="Pfam" id="PF02517">
    <property type="entry name" value="Rce1-like"/>
    <property type="match status" value="1"/>
</dbReference>
<name>A0A4R6VK67_9HYPH</name>
<evidence type="ECO:0000256" key="1">
    <source>
        <dbReference type="SAM" id="Phobius"/>
    </source>
</evidence>
<feature type="transmembrane region" description="Helical" evidence="1">
    <location>
        <begin position="158"/>
        <end position="176"/>
    </location>
</feature>
<feature type="transmembrane region" description="Helical" evidence="1">
    <location>
        <begin position="235"/>
        <end position="258"/>
    </location>
</feature>
<proteinExistence type="predicted"/>
<evidence type="ECO:0000259" key="2">
    <source>
        <dbReference type="Pfam" id="PF02517"/>
    </source>
</evidence>
<keyword evidence="1" id="KW-0472">Membrane</keyword>
<feature type="transmembrane region" description="Helical" evidence="1">
    <location>
        <begin position="197"/>
        <end position="215"/>
    </location>
</feature>
<protein>
    <submittedName>
        <fullName evidence="3">CAAX prenyl protease-like protein</fullName>
    </submittedName>
</protein>
<dbReference type="RefSeq" id="WP_166638993.1">
    <property type="nucleotide sequence ID" value="NZ_SNYR01000002.1"/>
</dbReference>
<keyword evidence="1" id="KW-1133">Transmembrane helix</keyword>
<dbReference type="EMBL" id="SNYR01000002">
    <property type="protein sequence ID" value="TDQ64039.1"/>
    <property type="molecule type" value="Genomic_DNA"/>
</dbReference>
<evidence type="ECO:0000313" key="4">
    <source>
        <dbReference type="Proteomes" id="UP000295391"/>
    </source>
</evidence>
<dbReference type="GO" id="GO:0004175">
    <property type="term" value="F:endopeptidase activity"/>
    <property type="evidence" value="ECO:0007669"/>
    <property type="project" value="UniProtKB-ARBA"/>
</dbReference>
<evidence type="ECO:0000313" key="3">
    <source>
        <dbReference type="EMBL" id="TDQ64039.1"/>
    </source>
</evidence>
<dbReference type="InterPro" id="IPR003675">
    <property type="entry name" value="Rce1/LyrA-like_dom"/>
</dbReference>
<feature type="transmembrane region" description="Helical" evidence="1">
    <location>
        <begin position="91"/>
        <end position="113"/>
    </location>
</feature>
<keyword evidence="3" id="KW-0378">Hydrolase</keyword>
<feature type="domain" description="CAAX prenyl protease 2/Lysostaphin resistance protein A-like" evidence="2">
    <location>
        <begin position="161"/>
        <end position="247"/>
    </location>
</feature>
<comment type="caution">
    <text evidence="3">The sequence shown here is derived from an EMBL/GenBank/DDBJ whole genome shotgun (WGS) entry which is preliminary data.</text>
</comment>